<sequence>MSGPALMAKDLDFTTSQPCNSTEQEYEINYDNAGNLEWIIEGGEIIKFANDNTPQGLSQSYMGTQYYPSPYSSNNIYWLNTLNYTRYKFSGLSNVEATFLNPYTNQQMNAQNLSNNGTPDFNNPLKKITVRWYPGYTGQRKITCIGRSLGFLGNEVGNTTKYINFPASIPTNFVLTASATNAFCNQGVTISGGPANGVNYNWNTNGGVIQNSWNGGISISRFTNDGIVPITLTASNECYSVTKTVTLNIAQPDFGHVTQNNVNVDVPGSLVTLDCDGKFSVSMPVYVSNSAVYTWELPGTSYDAQTNTYTKTIVSGVNKQSVQGQLPVQGLTDFVGKVTITGVCGAPVVKTFIIRPALRPTVDPEIYSCSNSVEIKVNNPTGTSNINTWVRYSTPLGLQSTITNQTPTSALFTSASPGTYYIAIGVNGAGGCYTELQSTVRTGTAGYNPTANTAGWQSGVLSDNRKAVGSNIVAYGGNIYFSGRDGKIYYYSFSTASQKWIINEIPGITNALKPVGGAFTKIGFAALNGVSYLFYTENAANKLWKIDLATNVVSDGLFPSVNASDFIAEGNEVYAIKKETNELVSNLGSINNNLGIAILKTIIPGYGITYVQNNNLYSTAFGQLTSTADIYTSSDVVYYNGWLYYARGQKGNANLYRMQLTNPSAAQQITTSSNLSGVFNINPVSGVIYYGILNLGVANNITTQTSGLYKAGDVYQAHLSGTAWVLNKATTVVNYEGLDMLIHSPVYSGNHLYYVGAGHNTATGGTIRELEVWNLYYENDCAPVLQREGLDTDATAESVDVLMYPNPFNTELAIDLSSYSEQGNTTSVSVEIIDATGKSIYKSTLPSELASITSADWSAGIYIVKITYNDKRISKKVVKY</sequence>
<feature type="domain" description="Secretion system C-terminal sorting" evidence="1">
    <location>
        <begin position="803"/>
        <end position="878"/>
    </location>
</feature>
<dbReference type="EMBL" id="CP000383">
    <property type="protein sequence ID" value="ABG57634.1"/>
    <property type="molecule type" value="Genomic_DNA"/>
</dbReference>
<evidence type="ECO:0000313" key="2">
    <source>
        <dbReference type="EMBL" id="ABG57634.1"/>
    </source>
</evidence>
<dbReference type="NCBIfam" id="TIGR04183">
    <property type="entry name" value="Por_Secre_tail"/>
    <property type="match status" value="1"/>
</dbReference>
<evidence type="ECO:0000259" key="1">
    <source>
        <dbReference type="Pfam" id="PF18962"/>
    </source>
</evidence>
<dbReference type="AlphaFoldDB" id="A0A6N4SMY1"/>
<dbReference type="Proteomes" id="UP000001822">
    <property type="component" value="Chromosome"/>
</dbReference>
<dbReference type="InterPro" id="IPR011044">
    <property type="entry name" value="Quino_amine_DH_bsu"/>
</dbReference>
<name>A0A6N4SMY1_CYTH3</name>
<proteinExistence type="predicted"/>
<dbReference type="KEGG" id="chu:CHU_0344"/>
<accession>A0A6N4SMY1</accession>
<dbReference type="SUPFAM" id="SSF50969">
    <property type="entry name" value="YVTN repeat-like/Quinoprotein amine dehydrogenase"/>
    <property type="match status" value="1"/>
</dbReference>
<gene>
    <name evidence="2" type="ordered locus">CHU_0344</name>
</gene>
<dbReference type="Pfam" id="PF18962">
    <property type="entry name" value="Por_Secre_tail"/>
    <property type="match status" value="1"/>
</dbReference>
<reference evidence="2 3" key="1">
    <citation type="journal article" date="2007" name="Appl. Environ. Microbiol.">
        <title>Genome sequence of the cellulolytic gliding bacterium Cytophaga hutchinsonii.</title>
        <authorList>
            <person name="Xie G."/>
            <person name="Bruce D.C."/>
            <person name="Challacombe J.F."/>
            <person name="Chertkov O."/>
            <person name="Detter J.C."/>
            <person name="Gilna P."/>
            <person name="Han C.S."/>
            <person name="Lucas S."/>
            <person name="Misra M."/>
            <person name="Myers G.L."/>
            <person name="Richardson P."/>
            <person name="Tapia R."/>
            <person name="Thayer N."/>
            <person name="Thompson L.S."/>
            <person name="Brettin T.S."/>
            <person name="Henrissat B."/>
            <person name="Wilson D.B."/>
            <person name="McBride M.J."/>
        </authorList>
    </citation>
    <scope>NUCLEOTIDE SEQUENCE [LARGE SCALE GENOMIC DNA]</scope>
    <source>
        <strain evidence="3">ATCC 33406 / DSM 1761 / CIP 103989 / NBRC 15051 / NCIMB 9469 / D465</strain>
    </source>
</reference>
<organism evidence="2 3">
    <name type="scientific">Cytophaga hutchinsonii (strain ATCC 33406 / DSM 1761 / CIP 103989 / NBRC 15051 / NCIMB 9469 / D465)</name>
    <dbReference type="NCBI Taxonomy" id="269798"/>
    <lineage>
        <taxon>Bacteria</taxon>
        <taxon>Pseudomonadati</taxon>
        <taxon>Bacteroidota</taxon>
        <taxon>Cytophagia</taxon>
        <taxon>Cytophagales</taxon>
        <taxon>Cytophagaceae</taxon>
        <taxon>Cytophaga</taxon>
    </lineage>
</organism>
<protein>
    <recommendedName>
        <fullName evidence="1">Secretion system C-terminal sorting domain-containing protein</fullName>
    </recommendedName>
</protein>
<keyword evidence="3" id="KW-1185">Reference proteome</keyword>
<dbReference type="InterPro" id="IPR026444">
    <property type="entry name" value="Secre_tail"/>
</dbReference>
<evidence type="ECO:0000313" key="3">
    <source>
        <dbReference type="Proteomes" id="UP000001822"/>
    </source>
</evidence>